<dbReference type="RefSeq" id="WP_315606933.1">
    <property type="nucleotide sequence ID" value="NZ_CP130318.1"/>
</dbReference>
<dbReference type="EMBL" id="CP130318">
    <property type="protein sequence ID" value="WNQ13153.1"/>
    <property type="molecule type" value="Genomic_DNA"/>
</dbReference>
<dbReference type="Gene3D" id="2.60.40.10">
    <property type="entry name" value="Immunoglobulins"/>
    <property type="match status" value="1"/>
</dbReference>
<feature type="chain" id="PRO_5041741559" description="Alpha-galactosidase NEW3 domain-containing protein" evidence="1">
    <location>
        <begin position="32"/>
        <end position="1348"/>
    </location>
</feature>
<feature type="signal peptide" evidence="1">
    <location>
        <begin position="1"/>
        <end position="31"/>
    </location>
</feature>
<proteinExistence type="predicted"/>
<dbReference type="Proteomes" id="UP001305702">
    <property type="component" value="Chromosome"/>
</dbReference>
<dbReference type="KEGG" id="paun:MJA45_09055"/>
<reference evidence="2 3" key="1">
    <citation type="submission" date="2022-02" db="EMBL/GenBank/DDBJ databases">
        <title>Paenibacillus sp. MBLB1776 Whole Genome Shotgun Sequencing.</title>
        <authorList>
            <person name="Hwang C.Y."/>
            <person name="Cho E.-S."/>
            <person name="Seo M.-J."/>
        </authorList>
    </citation>
    <scope>NUCLEOTIDE SEQUENCE [LARGE SCALE GENOMIC DNA]</scope>
    <source>
        <strain evidence="2 3">MBLB1776</strain>
    </source>
</reference>
<protein>
    <recommendedName>
        <fullName evidence="4">Alpha-galactosidase NEW3 domain-containing protein</fullName>
    </recommendedName>
</protein>
<organism evidence="2 3">
    <name type="scientific">Paenibacillus aurantius</name>
    <dbReference type="NCBI Taxonomy" id="2918900"/>
    <lineage>
        <taxon>Bacteria</taxon>
        <taxon>Bacillati</taxon>
        <taxon>Bacillota</taxon>
        <taxon>Bacilli</taxon>
        <taxon>Bacillales</taxon>
        <taxon>Paenibacillaceae</taxon>
        <taxon>Paenibacillus</taxon>
    </lineage>
</organism>
<accession>A0AA96RHA4</accession>
<evidence type="ECO:0008006" key="4">
    <source>
        <dbReference type="Google" id="ProtNLM"/>
    </source>
</evidence>
<evidence type="ECO:0000313" key="2">
    <source>
        <dbReference type="EMBL" id="WNQ13153.1"/>
    </source>
</evidence>
<evidence type="ECO:0000313" key="3">
    <source>
        <dbReference type="Proteomes" id="UP001305702"/>
    </source>
</evidence>
<keyword evidence="3" id="KW-1185">Reference proteome</keyword>
<dbReference type="InterPro" id="IPR013783">
    <property type="entry name" value="Ig-like_fold"/>
</dbReference>
<name>A0AA96RHA4_9BACL</name>
<keyword evidence="1" id="KW-0732">Signal</keyword>
<evidence type="ECO:0000256" key="1">
    <source>
        <dbReference type="SAM" id="SignalP"/>
    </source>
</evidence>
<gene>
    <name evidence="2" type="ORF">MJA45_09055</name>
</gene>
<sequence length="1348" mass="147506">MKRNRTFRTLVTVLIFLIICTGFPVPFGASAAGTTTSINYEFNEDGNAEGWMKSRNGVESYQVQEGSLQLKLNKADPFWYGPDPVGLTASADQSFTLRMRATKGDSVAVYFDTDLYPGLSESKRILIPIKSDGEFHEYTVSAGTHPNWKGTVRRLRMDLEPAASVPSEVSIDYIRIADHSDFSFEFFSGTDGWRSVLDLSELKAQSGSVSAAVYGSAPAMESGFIGEPADKLGEIKIRTRVSGGTADALRISFTTDEFPDYTDDNEIRIPISPDGNYQEYLVKMWEHPSWKGTIRTVRLHLHYTGPVGGASWETDYVRFQSVALPVYDWNKNGDSQGWIPIHHLTPLSIANGLLRTTVTGSDPNLGIDNLKGVIGERDKTLKIRMAATAGNFVSVFFATDTASGYAETRRFDFTITADGAMREYVIPVGDHPLWKGKITKLRLDLEGGDRTNAVLTLDEVRFESSPAGANLSVKRSKPALHAGEDAEITVDISNTGGKAFFSPQAELVLSGGLGIYGGEGVQPLPDLHPGDTKTVTWKIKAASESASGVEVRLHAAGYEQGYSVALPVLKENKALPGGRPDGTRAYVDPVTGDAVLENPSIRFVAPKSGFGYGQYQVYGWEDEQGWKLMASTQPFAGAVVRQGDNSAETVAFHPTRAEAGGEAGEQRLTFQGETTDSAGRSWSYEFGFALKNGDVQIRAKQHIQSDKDAELLNMTGPVLTVGEGSFGSAKEEALFPGLEWLVGDEVSSSKLDIHTPDSLRLVPHPYKITVPLMAVRQGGQLVSLSWDPHQKWDGVHELPAAKFASPNWVENQSNHVMGLSALSVPTWVKENQELAKTAYPLKAGQPIELKAGITVSKADSVAKAVDLYMKQEGALPAAPQVYDFKQQVDLGLDAYLRTYWDSATSGWRHVNILSWGTNQYPADMVSLKLLGMSEPDRKPEVEQVISQALGAMADKKKLGDPDYHIPQFQAAFHVGYMEEMLAGLKGEMQALMDTQDATGAWVYDKEKAFNPPLGKNGTPLFGQTALNAKQLLKYAAMTGNKQAEEAGFKGLAALGSMGEVPRAGQPWEVPLHAPDILAAGNAAGAYLQAYKMTGEDRYLRKSAQWAQAGLPFVYTWGVQERPMMEYGTIPIFGASAYINSWLASPVQWNGLVYAYEVLDLARYDSSGPWKQIADGILASAEKQQASGKDEVWRGGYPDNWRLISNSRSDTVMLNPEEIVKTIFMKRFVEGEGPNPDVQSVSIPGCPEPVLDTRECAEARVTSLADIRNTSPADTKHLLSFELTYPAGETSHVLIAMREKPRKITINDVVVNETDDLNGSPEGWAYQEDSRYLLLKVPHSGQDQVMIHY</sequence>